<dbReference type="SUPFAM" id="SSF55729">
    <property type="entry name" value="Acyl-CoA N-acyltransferases (Nat)"/>
    <property type="match status" value="1"/>
</dbReference>
<name>A0A1R0GPN4_9FUNG</name>
<accession>A0A1R0GPN4</accession>
<dbReference type="InterPro" id="IPR000182">
    <property type="entry name" value="GNAT_dom"/>
</dbReference>
<comment type="caution">
    <text evidence="2">The sequence shown here is derived from an EMBL/GenBank/DDBJ whole genome shotgun (WGS) entry which is preliminary data.</text>
</comment>
<dbReference type="Pfam" id="PF00583">
    <property type="entry name" value="Acetyltransf_1"/>
    <property type="match status" value="1"/>
</dbReference>
<organism evidence="2 3">
    <name type="scientific">Smittium mucronatum</name>
    <dbReference type="NCBI Taxonomy" id="133383"/>
    <lineage>
        <taxon>Eukaryota</taxon>
        <taxon>Fungi</taxon>
        <taxon>Fungi incertae sedis</taxon>
        <taxon>Zoopagomycota</taxon>
        <taxon>Kickxellomycotina</taxon>
        <taxon>Harpellomycetes</taxon>
        <taxon>Harpellales</taxon>
        <taxon>Legeriomycetaceae</taxon>
        <taxon>Smittium</taxon>
    </lineage>
</organism>
<dbReference type="PROSITE" id="PS51186">
    <property type="entry name" value="GNAT"/>
    <property type="match status" value="1"/>
</dbReference>
<dbReference type="GO" id="GO:0005634">
    <property type="term" value="C:nucleus"/>
    <property type="evidence" value="ECO:0007669"/>
    <property type="project" value="TreeGrafter"/>
</dbReference>
<dbReference type="InterPro" id="IPR016181">
    <property type="entry name" value="Acyl_CoA_acyltransferase"/>
</dbReference>
<protein>
    <submittedName>
        <fullName evidence="2">L-azetidine-2-carboxylic acid acetyltransferase</fullName>
    </submittedName>
</protein>
<dbReference type="InterPro" id="IPR052742">
    <property type="entry name" value="Mito_N-acetyltransferase"/>
</dbReference>
<gene>
    <name evidence="2" type="ORF">AYI68_g7110</name>
</gene>
<dbReference type="AlphaFoldDB" id="A0A1R0GPN4"/>
<dbReference type="OrthoDB" id="10264707at2759"/>
<keyword evidence="2" id="KW-0808">Transferase</keyword>
<sequence length="230" mass="25726">MASAYGKSQSKDVLPTQELVDSLPIIGHLKSGAQYRILSMTMSTDEKLKPDAFIKLFNRPNLILHCSKMLDQVIYDGDTYPFNQQMDIPGFKDYFLSHYAFLLIKSTPSEDSFTHDGFDDYSFWSENVLGMFYIKPNFPGRCSHICNGGFIVSVPARGQGVGSAMGLAYIDLAPKCGFKASMFNLVFVNNIASVKLWQKLGFYEIGRIPKAGNLSSSSELVDAIIFYKQF</sequence>
<dbReference type="PANTHER" id="PTHR43138">
    <property type="entry name" value="ACETYLTRANSFERASE, GNAT FAMILY"/>
    <property type="match status" value="1"/>
</dbReference>
<evidence type="ECO:0000313" key="3">
    <source>
        <dbReference type="Proteomes" id="UP000187455"/>
    </source>
</evidence>
<keyword evidence="3" id="KW-1185">Reference proteome</keyword>
<feature type="domain" description="N-acetyltransferase" evidence="1">
    <location>
        <begin position="77"/>
        <end position="230"/>
    </location>
</feature>
<dbReference type="Gene3D" id="3.40.630.30">
    <property type="match status" value="1"/>
</dbReference>
<proteinExistence type="predicted"/>
<evidence type="ECO:0000259" key="1">
    <source>
        <dbReference type="PROSITE" id="PS51186"/>
    </source>
</evidence>
<evidence type="ECO:0000313" key="2">
    <source>
        <dbReference type="EMBL" id="OLY78834.1"/>
    </source>
</evidence>
<dbReference type="Proteomes" id="UP000187455">
    <property type="component" value="Unassembled WGS sequence"/>
</dbReference>
<dbReference type="GO" id="GO:0016747">
    <property type="term" value="F:acyltransferase activity, transferring groups other than amino-acyl groups"/>
    <property type="evidence" value="ECO:0007669"/>
    <property type="project" value="InterPro"/>
</dbReference>
<dbReference type="STRING" id="133383.A0A1R0GPN4"/>
<dbReference type="EMBL" id="LSSL01005424">
    <property type="protein sequence ID" value="OLY78834.1"/>
    <property type="molecule type" value="Genomic_DNA"/>
</dbReference>
<reference evidence="2 3" key="1">
    <citation type="journal article" date="2016" name="Mol. Biol. Evol.">
        <title>Genome-Wide Survey of Gut Fungi (Harpellales) Reveals the First Horizontally Transferred Ubiquitin Gene from a Mosquito Host.</title>
        <authorList>
            <person name="Wang Y."/>
            <person name="White M.M."/>
            <person name="Kvist S."/>
            <person name="Moncalvo J.M."/>
        </authorList>
    </citation>
    <scope>NUCLEOTIDE SEQUENCE [LARGE SCALE GENOMIC DNA]</scope>
    <source>
        <strain evidence="2 3">ALG-7-W6</strain>
    </source>
</reference>
<dbReference type="PANTHER" id="PTHR43138:SF1">
    <property type="entry name" value="N-ACETYLTRANSFERASE ACA1"/>
    <property type="match status" value="1"/>
</dbReference>